<protein>
    <submittedName>
        <fullName evidence="1">Uncharacterized protein</fullName>
    </submittedName>
</protein>
<dbReference type="Proteomes" id="UP000031246">
    <property type="component" value="Unassembled WGS sequence"/>
</dbReference>
<dbReference type="AlphaFoldDB" id="A0A0C1D2F3"/>
<accession>A0A0C1D2F3</accession>
<name>A0A0C1D2F3_9SPHI</name>
<reference evidence="1 2" key="1">
    <citation type="submission" date="2014-10" db="EMBL/GenBank/DDBJ databases">
        <title>Pedobacter Kyungheensis.</title>
        <authorList>
            <person name="Anderson B.M."/>
            <person name="Newman J.D."/>
        </authorList>
    </citation>
    <scope>NUCLEOTIDE SEQUENCE [LARGE SCALE GENOMIC DNA]</scope>
    <source>
        <strain evidence="1 2">KACC 16221</strain>
    </source>
</reference>
<evidence type="ECO:0000313" key="1">
    <source>
        <dbReference type="EMBL" id="KIA91051.1"/>
    </source>
</evidence>
<dbReference type="RefSeq" id="WP_039481505.1">
    <property type="nucleotide sequence ID" value="NZ_JSYN01000035.1"/>
</dbReference>
<sequence>MEIEQTFMSTINRLIAAIAIILASGYSSFAQSSTVFGEKFEVKAGFNRKDSVLVINYKNTLPFAQLVWVNDFSIAAIFNQSDISGTFLASPITQEIYLVNRKMLLRKNSSSFFLRNDSSELNLYNYKIVDPNDAIEVRLKISNDSLYNLVLKKELLLMGVFSFIDLSSMELLAGSYEKRSKQIASQFENYIQKPNISNINKTINLKDISWQFNRKEQRMTGNGHILGIQQQGQLSVAKMIYRIESSKSALTLFTFENLYRFSNKQIFNIEIALR</sequence>
<organism evidence="1 2">
    <name type="scientific">Pedobacter kyungheensis</name>
    <dbReference type="NCBI Taxonomy" id="1069985"/>
    <lineage>
        <taxon>Bacteria</taxon>
        <taxon>Pseudomonadati</taxon>
        <taxon>Bacteroidota</taxon>
        <taxon>Sphingobacteriia</taxon>
        <taxon>Sphingobacteriales</taxon>
        <taxon>Sphingobacteriaceae</taxon>
        <taxon>Pedobacter</taxon>
    </lineage>
</organism>
<evidence type="ECO:0000313" key="2">
    <source>
        <dbReference type="Proteomes" id="UP000031246"/>
    </source>
</evidence>
<proteinExistence type="predicted"/>
<dbReference type="EMBL" id="JSYN01000035">
    <property type="protein sequence ID" value="KIA91051.1"/>
    <property type="molecule type" value="Genomic_DNA"/>
</dbReference>
<keyword evidence="2" id="KW-1185">Reference proteome</keyword>
<gene>
    <name evidence="1" type="ORF">OC25_23200</name>
</gene>
<dbReference type="OrthoDB" id="9851414at2"/>
<comment type="caution">
    <text evidence="1">The sequence shown here is derived from an EMBL/GenBank/DDBJ whole genome shotgun (WGS) entry which is preliminary data.</text>
</comment>